<dbReference type="SUPFAM" id="SSF103473">
    <property type="entry name" value="MFS general substrate transporter"/>
    <property type="match status" value="1"/>
</dbReference>
<proteinExistence type="predicted"/>
<evidence type="ECO:0000256" key="1">
    <source>
        <dbReference type="SAM" id="Phobius"/>
    </source>
</evidence>
<comment type="caution">
    <text evidence="2">The sequence shown here is derived from an EMBL/GenBank/DDBJ whole genome shotgun (WGS) entry which is preliminary data.</text>
</comment>
<organism evidence="2 3">
    <name type="scientific">Microlunatus ginsengisoli</name>
    <dbReference type="NCBI Taxonomy" id="363863"/>
    <lineage>
        <taxon>Bacteria</taxon>
        <taxon>Bacillati</taxon>
        <taxon>Actinomycetota</taxon>
        <taxon>Actinomycetes</taxon>
        <taxon>Propionibacteriales</taxon>
        <taxon>Propionibacteriaceae</taxon>
        <taxon>Microlunatus</taxon>
    </lineage>
</organism>
<keyword evidence="1" id="KW-0812">Transmembrane</keyword>
<feature type="transmembrane region" description="Helical" evidence="1">
    <location>
        <begin position="412"/>
        <end position="433"/>
    </location>
</feature>
<evidence type="ECO:0000313" key="3">
    <source>
        <dbReference type="Proteomes" id="UP001501490"/>
    </source>
</evidence>
<dbReference type="InterPro" id="IPR036259">
    <property type="entry name" value="MFS_trans_sf"/>
</dbReference>
<keyword evidence="1" id="KW-1133">Transmembrane helix</keyword>
<dbReference type="Gene3D" id="1.20.1250.20">
    <property type="entry name" value="MFS general substrate transporter like domains"/>
    <property type="match status" value="1"/>
</dbReference>
<dbReference type="EMBL" id="BAABAB010000003">
    <property type="protein sequence ID" value="GAA3605333.1"/>
    <property type="molecule type" value="Genomic_DNA"/>
</dbReference>
<gene>
    <name evidence="2" type="ORF">GCM10022236_04050</name>
</gene>
<sequence>MSAYRLFLIMSGVNALALDMAFTLNLVYQVKVVGLGPLQLVLVGTVLELVLFVAQIPTGVIADLYSRRLSVVIGYALMAAGLLVWGLIPTYAAVLLANVIWAIGWTCVDGAQQAWAADEIGEASAGKAFVRAGQLAQVGALIGIVAAVGLSHWGLAVPIVAGGIVTLGLVALLIARMPEDNWTRPSTGASSAASAPPVEPGALPALPGTAVPAQIGGGPAGTGWASAVSGSFRSMREQIVAGSQEVRRSAMLAGLIGGTVFAGMASEGFDRLSQPHFLDDLHFPASAAPELWFGAFAMIAALGAALVTGIVGARVDTAHPRHVGRLLAIVEAVIAAGMIGFGLTGHFWLAVVLYLVVVILRESVEPLVSVWLVSTTTSATRATVFSIQSQADALGQIVGGPPIGLVAQRRGLGVGISAAGVFILPAVVLFALAARRSPVASMPDDDAALQDRS</sequence>
<dbReference type="PANTHER" id="PTHR23530">
    <property type="entry name" value="TRANSPORT PROTEIN-RELATED"/>
    <property type="match status" value="1"/>
</dbReference>
<dbReference type="RefSeq" id="WP_344801402.1">
    <property type="nucleotide sequence ID" value="NZ_BAABAB010000003.1"/>
</dbReference>
<accession>A0ABP6ZEA7</accession>
<dbReference type="Pfam" id="PF07690">
    <property type="entry name" value="MFS_1"/>
    <property type="match status" value="1"/>
</dbReference>
<name>A0ABP6ZEA7_9ACTN</name>
<feature type="transmembrane region" description="Helical" evidence="1">
    <location>
        <begin position="327"/>
        <end position="360"/>
    </location>
</feature>
<dbReference type="Proteomes" id="UP001501490">
    <property type="component" value="Unassembled WGS sequence"/>
</dbReference>
<evidence type="ECO:0000313" key="2">
    <source>
        <dbReference type="EMBL" id="GAA3605333.1"/>
    </source>
</evidence>
<dbReference type="InterPro" id="IPR011701">
    <property type="entry name" value="MFS"/>
</dbReference>
<keyword evidence="3" id="KW-1185">Reference proteome</keyword>
<dbReference type="PANTHER" id="PTHR23530:SF1">
    <property type="entry name" value="PERMEASE, MAJOR FACILITATOR SUPERFAMILY-RELATED"/>
    <property type="match status" value="1"/>
</dbReference>
<protein>
    <submittedName>
        <fullName evidence="2">MFS transporter</fullName>
    </submittedName>
</protein>
<feature type="transmembrane region" description="Helical" evidence="1">
    <location>
        <begin position="7"/>
        <end position="28"/>
    </location>
</feature>
<feature type="transmembrane region" description="Helical" evidence="1">
    <location>
        <begin position="40"/>
        <end position="62"/>
    </location>
</feature>
<feature type="transmembrane region" description="Helical" evidence="1">
    <location>
        <begin position="250"/>
        <end position="269"/>
    </location>
</feature>
<feature type="transmembrane region" description="Helical" evidence="1">
    <location>
        <begin position="155"/>
        <end position="175"/>
    </location>
</feature>
<feature type="transmembrane region" description="Helical" evidence="1">
    <location>
        <begin position="291"/>
        <end position="315"/>
    </location>
</feature>
<reference evidence="3" key="1">
    <citation type="journal article" date="2019" name="Int. J. Syst. Evol. Microbiol.">
        <title>The Global Catalogue of Microorganisms (GCM) 10K type strain sequencing project: providing services to taxonomists for standard genome sequencing and annotation.</title>
        <authorList>
            <consortium name="The Broad Institute Genomics Platform"/>
            <consortium name="The Broad Institute Genome Sequencing Center for Infectious Disease"/>
            <person name="Wu L."/>
            <person name="Ma J."/>
        </authorList>
    </citation>
    <scope>NUCLEOTIDE SEQUENCE [LARGE SCALE GENOMIC DNA]</scope>
    <source>
        <strain evidence="3">JCM 16929</strain>
    </source>
</reference>
<dbReference type="InterPro" id="IPR053160">
    <property type="entry name" value="MFS_DHA3_Transporter"/>
</dbReference>
<keyword evidence="1" id="KW-0472">Membrane</keyword>